<comment type="caution">
    <text evidence="1">The sequence shown here is derived from an EMBL/GenBank/DDBJ whole genome shotgun (WGS) entry which is preliminary data.</text>
</comment>
<evidence type="ECO:0000313" key="2">
    <source>
        <dbReference type="Proteomes" id="UP000781958"/>
    </source>
</evidence>
<accession>A0ABS4SS28</accession>
<dbReference type="InterPro" id="IPR029058">
    <property type="entry name" value="AB_hydrolase_fold"/>
</dbReference>
<dbReference type="Gene3D" id="3.40.50.1820">
    <property type="entry name" value="alpha/beta hydrolase"/>
    <property type="match status" value="1"/>
</dbReference>
<dbReference type="EMBL" id="JAGINP010000021">
    <property type="protein sequence ID" value="MBP2295364.1"/>
    <property type="molecule type" value="Genomic_DNA"/>
</dbReference>
<proteinExistence type="predicted"/>
<sequence>MTIHSSADGHASAGFGIMPSGDGAARCGARDIGAGAGCIVAGDPAGRRIVLVHANSSEARAWNRLLRAVPAGQEWVSVARPDPGPTPNGTLAGASLVRGGDPGVQAAALRPLLTLRRARKPLLVGCGTGVPVALRAALDFPDLVGGLLLVDPTVAEATRPSVLRRLAARLMPPAIRSTAAELQSMGPLLASIRVPVTLVQGKDEPPGLLGTPFLEQALSGCRNLTVVTVPGDHVEPAKHEPAVRTALSALVAAVERGGA</sequence>
<reference evidence="1 2" key="1">
    <citation type="submission" date="2021-03" db="EMBL/GenBank/DDBJ databases">
        <title>Genomic Encyclopedia of Type Strains, Phase III (KMG-III): the genomes of soil and plant-associated and newly described type strains.</title>
        <authorList>
            <person name="Whitman W."/>
        </authorList>
    </citation>
    <scope>NUCLEOTIDE SEQUENCE [LARGE SCALE GENOMIC DNA]</scope>
    <source>
        <strain evidence="1 2">IMMIB AFH-6</strain>
    </source>
</reference>
<gene>
    <name evidence="1" type="ORF">J2851_005169</name>
</gene>
<protein>
    <submittedName>
        <fullName evidence="1">Pimeloyl-ACP methyl ester carboxylesterase</fullName>
    </submittedName>
</protein>
<evidence type="ECO:0000313" key="1">
    <source>
        <dbReference type="EMBL" id="MBP2295364.1"/>
    </source>
</evidence>
<name>A0ABS4SS28_9PROT</name>
<organism evidence="1 2">
    <name type="scientific">Azospirillum rugosum</name>
    <dbReference type="NCBI Taxonomy" id="416170"/>
    <lineage>
        <taxon>Bacteria</taxon>
        <taxon>Pseudomonadati</taxon>
        <taxon>Pseudomonadota</taxon>
        <taxon>Alphaproteobacteria</taxon>
        <taxon>Rhodospirillales</taxon>
        <taxon>Azospirillaceae</taxon>
        <taxon>Azospirillum</taxon>
    </lineage>
</organism>
<dbReference type="RefSeq" id="WP_209769834.1">
    <property type="nucleotide sequence ID" value="NZ_JAGINP010000021.1"/>
</dbReference>
<dbReference type="SUPFAM" id="SSF53474">
    <property type="entry name" value="alpha/beta-Hydrolases"/>
    <property type="match status" value="1"/>
</dbReference>
<keyword evidence="2" id="KW-1185">Reference proteome</keyword>
<dbReference type="Proteomes" id="UP000781958">
    <property type="component" value="Unassembled WGS sequence"/>
</dbReference>